<evidence type="ECO:0000256" key="5">
    <source>
        <dbReference type="ARBA" id="ARBA00022598"/>
    </source>
</evidence>
<dbReference type="Gene3D" id="3.30.470.20">
    <property type="entry name" value="ATP-grasp fold, B domain"/>
    <property type="match status" value="1"/>
</dbReference>
<dbReference type="Gene3D" id="3.30.200.20">
    <property type="entry name" value="Phosphorylase Kinase, domain 1"/>
    <property type="match status" value="1"/>
</dbReference>
<dbReference type="FunFam" id="3.30.200.20:FF:000199">
    <property type="entry name" value="Phosphoribosylaminoimidazole-succinocarboxamide synthase"/>
    <property type="match status" value="1"/>
</dbReference>
<feature type="compositionally biased region" description="Basic and acidic residues" evidence="12">
    <location>
        <begin position="310"/>
        <end position="320"/>
    </location>
</feature>
<dbReference type="GO" id="GO:0005737">
    <property type="term" value="C:cytoplasm"/>
    <property type="evidence" value="ECO:0007669"/>
    <property type="project" value="TreeGrafter"/>
</dbReference>
<dbReference type="InterPro" id="IPR018236">
    <property type="entry name" value="SAICAR_synthetase_CS"/>
</dbReference>
<dbReference type="UniPathway" id="UPA00074">
    <property type="reaction ID" value="UER00131"/>
</dbReference>
<feature type="compositionally biased region" description="Basic and acidic residues" evidence="12">
    <location>
        <begin position="135"/>
        <end position="148"/>
    </location>
</feature>
<dbReference type="InterPro" id="IPR028923">
    <property type="entry name" value="SAICAR_synt/ADE2_N"/>
</dbReference>
<dbReference type="FunFam" id="3.30.470.20:FF:000015">
    <property type="entry name" value="Phosphoribosylaminoimidazole-succinocarboxamide synthase"/>
    <property type="match status" value="1"/>
</dbReference>
<reference evidence="14 15" key="1">
    <citation type="submission" date="2020-02" db="EMBL/GenBank/DDBJ databases">
        <title>Streptomyces malaysiensis DSM14702 (JHCC583434, PFL_A843) Genome sequencing and assembly.</title>
        <authorList>
            <person name="Samborskyy M."/>
        </authorList>
    </citation>
    <scope>NUCLEOTIDE SEQUENCE [LARGE SCALE GENOMIC DNA]</scope>
    <source>
        <strain evidence="14 15">DSM 14702</strain>
    </source>
</reference>
<dbReference type="AlphaFoldDB" id="A0A7X6AZB9"/>
<dbReference type="EMBL" id="JAALLH010000001">
    <property type="protein sequence ID" value="NIY67087.1"/>
    <property type="molecule type" value="Genomic_DNA"/>
</dbReference>
<feature type="region of interest" description="Disordered" evidence="12">
    <location>
        <begin position="191"/>
        <end position="210"/>
    </location>
</feature>
<dbReference type="GO" id="GO:0006189">
    <property type="term" value="P:'de novo' IMP biosynthetic process"/>
    <property type="evidence" value="ECO:0007669"/>
    <property type="project" value="UniProtKB-UniRule"/>
</dbReference>
<evidence type="ECO:0000256" key="1">
    <source>
        <dbReference type="ARBA" id="ARBA00004672"/>
    </source>
</evidence>
<gene>
    <name evidence="11" type="primary">purC</name>
    <name evidence="14" type="ORF">SMALB_5128</name>
</gene>
<dbReference type="InterPro" id="IPR001636">
    <property type="entry name" value="SAICAR_synth"/>
</dbReference>
<dbReference type="GO" id="GO:0004639">
    <property type="term" value="F:phosphoribosylaminoimidazolesuccinocarboxamide synthase activity"/>
    <property type="evidence" value="ECO:0007669"/>
    <property type="project" value="UniProtKB-UniRule"/>
</dbReference>
<feature type="region of interest" description="Disordered" evidence="12">
    <location>
        <begin position="98"/>
        <end position="169"/>
    </location>
</feature>
<evidence type="ECO:0000256" key="7">
    <source>
        <dbReference type="ARBA" id="ARBA00022755"/>
    </source>
</evidence>
<feature type="compositionally biased region" description="Basic and acidic residues" evidence="12">
    <location>
        <begin position="253"/>
        <end position="262"/>
    </location>
</feature>
<dbReference type="PROSITE" id="PS01058">
    <property type="entry name" value="SAICAR_SYNTHETASE_2"/>
    <property type="match status" value="1"/>
</dbReference>
<organism evidence="14 15">
    <name type="scientific">Streptomyces malaysiensis</name>
    <dbReference type="NCBI Taxonomy" id="92644"/>
    <lineage>
        <taxon>Bacteria</taxon>
        <taxon>Bacillati</taxon>
        <taxon>Actinomycetota</taxon>
        <taxon>Actinomycetes</taxon>
        <taxon>Kitasatosporales</taxon>
        <taxon>Streptomycetaceae</taxon>
        <taxon>Streptomyces</taxon>
        <taxon>Streptomyces violaceusniger group</taxon>
    </lineage>
</organism>
<dbReference type="PANTHER" id="PTHR43700">
    <property type="entry name" value="PHOSPHORIBOSYLAMINOIMIDAZOLE-SUCCINOCARBOXAMIDE SYNTHASE"/>
    <property type="match status" value="1"/>
</dbReference>
<dbReference type="Pfam" id="PF01259">
    <property type="entry name" value="SAICAR_synt"/>
    <property type="match status" value="1"/>
</dbReference>
<feature type="domain" description="SAICAR synthetase/ADE2 N-terminal" evidence="13">
    <location>
        <begin position="405"/>
        <end position="661"/>
    </location>
</feature>
<evidence type="ECO:0000256" key="12">
    <source>
        <dbReference type="SAM" id="MobiDB-lite"/>
    </source>
</evidence>
<dbReference type="EC" id="6.3.2.6" evidence="3 11"/>
<feature type="region of interest" description="Disordered" evidence="12">
    <location>
        <begin position="241"/>
        <end position="262"/>
    </location>
</feature>
<feature type="region of interest" description="Disordered" evidence="12">
    <location>
        <begin position="291"/>
        <end position="330"/>
    </location>
</feature>
<comment type="catalytic activity">
    <reaction evidence="10 11">
        <text>5-amino-1-(5-phospho-D-ribosyl)imidazole-4-carboxylate + L-aspartate + ATP = (2S)-2-[5-amino-1-(5-phospho-beta-D-ribosyl)imidazole-4-carboxamido]succinate + ADP + phosphate + 2 H(+)</text>
        <dbReference type="Rhea" id="RHEA:22628"/>
        <dbReference type="ChEBI" id="CHEBI:15378"/>
        <dbReference type="ChEBI" id="CHEBI:29991"/>
        <dbReference type="ChEBI" id="CHEBI:30616"/>
        <dbReference type="ChEBI" id="CHEBI:43474"/>
        <dbReference type="ChEBI" id="CHEBI:58443"/>
        <dbReference type="ChEBI" id="CHEBI:77657"/>
        <dbReference type="ChEBI" id="CHEBI:456216"/>
        <dbReference type="EC" id="6.3.2.6"/>
    </reaction>
</comment>
<dbReference type="NCBIfam" id="NF010568">
    <property type="entry name" value="PRK13961.1"/>
    <property type="match status" value="1"/>
</dbReference>
<feature type="region of interest" description="Disordered" evidence="12">
    <location>
        <begin position="1"/>
        <end position="75"/>
    </location>
</feature>
<dbReference type="Proteomes" id="UP000536624">
    <property type="component" value="Unassembled WGS sequence"/>
</dbReference>
<proteinExistence type="inferred from homology"/>
<dbReference type="PANTHER" id="PTHR43700:SF1">
    <property type="entry name" value="PHOSPHORIBOSYLAMINOIMIDAZOLE-SUCCINOCARBOXAMIDE SYNTHASE"/>
    <property type="match status" value="1"/>
</dbReference>
<name>A0A7X6AZB9_STRMQ</name>
<sequence length="692" mass="73286">MAAAQVHGSGAAHGGVGPGDRLADQEVGLGGGRAVAEPPQRPDIAGGQRASGDVQQPRDTGVEQHRTGAAGQLAEVVDPAPGVKGAAVRGDVVRHGLGDPGASAARQRPAGAMREVAEECRHRAPRQAGQCAHGMRGDPGEQGGRRLAGEAGGAEPGAVDERPRGQQQRCHRIAGQRTLPGEDEVDHALAVPQQRRHQPPPALPVRAEPGAGGRQIAVGERGTAAVQRMGVGDLGRQQFHSARGQAELAEESGDGRHGVDRGADVVGDVRVEERLGAQPAADRVGGLVHLHPQPGAGQGDGGREPVGAAAHDRRVGHTEHLPSGTPAPPVRCAASHEFLVRRVRTARAAEPGAPNPAAHAPPQVGAPSCGRIEEGWDTWTKTPGGSVSGFVEKPEPVEVPGLQHLHTGKVRDLYQNERGELVMVASDRISAYDWVLPTEIPEKGKILTQLSLWWFDLLADLVPNHVLSTDLPPGAPADWEGRTLVCRSLRMVPVECVARGYLTGSGLAEYRETSTVCGIALPDGLTDGSELPTPIFTPATKAEVGEHDENVAYEKVAHRIGAEPAAQLRQATLAIYNRAREIARARGIILADTKFEFGYAEATLGAEGAEPVLADEVLTPDSSRFWPVDQWRPGRAQPSFDKQYVRDWLTSPASGWDRTGEQPPPPLPAEVVERTRAKYAEAYELLTGTSWQ</sequence>
<evidence type="ECO:0000256" key="6">
    <source>
        <dbReference type="ARBA" id="ARBA00022741"/>
    </source>
</evidence>
<evidence type="ECO:0000256" key="8">
    <source>
        <dbReference type="ARBA" id="ARBA00022840"/>
    </source>
</evidence>
<dbReference type="NCBIfam" id="TIGR00081">
    <property type="entry name" value="purC"/>
    <property type="match status" value="1"/>
</dbReference>
<dbReference type="SUPFAM" id="SSF56104">
    <property type="entry name" value="SAICAR synthase-like"/>
    <property type="match status" value="1"/>
</dbReference>
<dbReference type="GO" id="GO:0005524">
    <property type="term" value="F:ATP binding"/>
    <property type="evidence" value="ECO:0007669"/>
    <property type="project" value="UniProtKB-KW"/>
</dbReference>
<evidence type="ECO:0000256" key="4">
    <source>
        <dbReference type="ARBA" id="ARBA00016460"/>
    </source>
</evidence>
<feature type="compositionally biased region" description="Low complexity" evidence="12">
    <location>
        <begin position="1"/>
        <end position="10"/>
    </location>
</feature>
<evidence type="ECO:0000256" key="9">
    <source>
        <dbReference type="ARBA" id="ARBA00030409"/>
    </source>
</evidence>
<evidence type="ECO:0000256" key="3">
    <source>
        <dbReference type="ARBA" id="ARBA00012217"/>
    </source>
</evidence>
<dbReference type="CDD" id="cd01414">
    <property type="entry name" value="SAICAR_synt_Sc"/>
    <property type="match status" value="1"/>
</dbReference>
<accession>A0A7X6AZB9</accession>
<keyword evidence="8 11" id="KW-0067">ATP-binding</keyword>
<evidence type="ECO:0000256" key="10">
    <source>
        <dbReference type="ARBA" id="ARBA00048475"/>
    </source>
</evidence>
<evidence type="ECO:0000256" key="11">
    <source>
        <dbReference type="HAMAP-Rule" id="MF_00137"/>
    </source>
</evidence>
<comment type="similarity">
    <text evidence="2 11">Belongs to the SAICAR synthetase family.</text>
</comment>
<comment type="caution">
    <text evidence="14">The sequence shown here is derived from an EMBL/GenBank/DDBJ whole genome shotgun (WGS) entry which is preliminary data.</text>
</comment>
<dbReference type="PROSITE" id="PS01057">
    <property type="entry name" value="SAICAR_SYNTHETASE_1"/>
    <property type="match status" value="1"/>
</dbReference>
<evidence type="ECO:0000256" key="2">
    <source>
        <dbReference type="ARBA" id="ARBA00010190"/>
    </source>
</evidence>
<evidence type="ECO:0000259" key="13">
    <source>
        <dbReference type="Pfam" id="PF01259"/>
    </source>
</evidence>
<keyword evidence="7 11" id="KW-0658">Purine biosynthesis</keyword>
<keyword evidence="6 11" id="KW-0547">Nucleotide-binding</keyword>
<comment type="pathway">
    <text evidence="1 11">Purine metabolism; IMP biosynthesis via de novo pathway; 5-amino-1-(5-phospho-D-ribosyl)imidazole-4-carboxamide from 5-amino-1-(5-phospho-D-ribosyl)imidazole-4-carboxylate: step 1/2.</text>
</comment>
<evidence type="ECO:0000313" key="15">
    <source>
        <dbReference type="Proteomes" id="UP000536624"/>
    </source>
</evidence>
<evidence type="ECO:0000313" key="14">
    <source>
        <dbReference type="EMBL" id="NIY67087.1"/>
    </source>
</evidence>
<keyword evidence="5 11" id="KW-0436">Ligase</keyword>
<protein>
    <recommendedName>
        <fullName evidence="4 11">Phosphoribosylaminoimidazole-succinocarboxamide synthase</fullName>
        <ecNumber evidence="3 11">6.3.2.6</ecNumber>
    </recommendedName>
    <alternativeName>
        <fullName evidence="9 11">SAICAR synthetase</fullName>
    </alternativeName>
</protein>
<dbReference type="HAMAP" id="MF_00137">
    <property type="entry name" value="SAICAR_synth"/>
    <property type="match status" value="1"/>
</dbReference>